<feature type="compositionally biased region" description="Polar residues" evidence="1">
    <location>
        <begin position="200"/>
        <end position="210"/>
    </location>
</feature>
<keyword evidence="5" id="KW-1185">Reference proteome</keyword>
<evidence type="ECO:0000256" key="1">
    <source>
        <dbReference type="SAM" id="MobiDB-lite"/>
    </source>
</evidence>
<accession>A0ABX8MWZ8</accession>
<reference evidence="4" key="1">
    <citation type="submission" date="2021-06" db="EMBL/GenBank/DDBJ databases">
        <title>Updating the genus Pseudomonas: Description of 43 new species and partition of the Pseudomonas putida group.</title>
        <authorList>
            <person name="Girard L."/>
            <person name="Lood C."/>
            <person name="Vandamme P."/>
            <person name="Rokni-Zadeh H."/>
            <person name="van Noort V."/>
            <person name="Hofte M."/>
            <person name="Lavigne R."/>
            <person name="De Mot R."/>
        </authorList>
    </citation>
    <scope>NUCLEOTIDE SEQUENCE</scope>
    <source>
        <strain evidence="4">CMR12a</strain>
    </source>
</reference>
<dbReference type="PIRSF" id="PIRSF028111">
    <property type="entry name" value="UCP028111"/>
    <property type="match status" value="1"/>
</dbReference>
<dbReference type="RefSeq" id="WP_124348363.1">
    <property type="nucleotide sequence ID" value="NZ_CP027706.1"/>
</dbReference>
<feature type="domain" description="DUF7168" evidence="3">
    <location>
        <begin position="53"/>
        <end position="186"/>
    </location>
</feature>
<evidence type="ECO:0000313" key="4">
    <source>
        <dbReference type="EMBL" id="QXH43745.1"/>
    </source>
</evidence>
<evidence type="ECO:0000313" key="5">
    <source>
        <dbReference type="Proteomes" id="UP000693952"/>
    </source>
</evidence>
<name>A0ABX8MWZ8_9PSED</name>
<evidence type="ECO:0000259" key="3">
    <source>
        <dbReference type="Pfam" id="PF23771"/>
    </source>
</evidence>
<dbReference type="Pfam" id="PF10979">
    <property type="entry name" value="DUF2786"/>
    <property type="match status" value="1"/>
</dbReference>
<feature type="region of interest" description="Disordered" evidence="1">
    <location>
        <begin position="196"/>
        <end position="229"/>
    </location>
</feature>
<proteinExistence type="predicted"/>
<protein>
    <submittedName>
        <fullName evidence="4">DUF2786 domain-containing protein</fullName>
    </submittedName>
</protein>
<dbReference type="InterPro" id="IPR024498">
    <property type="entry name" value="DUF2786"/>
</dbReference>
<sequence length="229" mass="25569">MDRQKVLNKVSKLLALANDCGASPNEAETALRQARHLMKQYNLESLEVAAHAVEEVCVPTRTARPPKDWLHRLAATCARAFDCEHLAFHSGLAGWSIKFMGIGIGPELAAYAYSALHHQLVMQRKAHVALQKRCQLKTKRRRGELFVDGWLSAISYKVAQFAGADAEPRDEIKAYISLHHPTLEYMDLDRPEAKGHDIRSQQAGWQQGKQANLGRGLSHKERMSIGGGR</sequence>
<gene>
    <name evidence="4" type="ORF">KSS89_16605</name>
</gene>
<evidence type="ECO:0000259" key="2">
    <source>
        <dbReference type="Pfam" id="PF10979"/>
    </source>
</evidence>
<organism evidence="4 5">
    <name type="scientific">Pseudomonas sessilinigenes</name>
    <dbReference type="NCBI Taxonomy" id="658629"/>
    <lineage>
        <taxon>Bacteria</taxon>
        <taxon>Pseudomonadati</taxon>
        <taxon>Pseudomonadota</taxon>
        <taxon>Gammaproteobacteria</taxon>
        <taxon>Pseudomonadales</taxon>
        <taxon>Pseudomonadaceae</taxon>
        <taxon>Pseudomonas</taxon>
    </lineage>
</organism>
<dbReference type="InterPro" id="IPR055592">
    <property type="entry name" value="DUF7168"/>
</dbReference>
<dbReference type="EMBL" id="CP077074">
    <property type="protein sequence ID" value="QXH43745.1"/>
    <property type="molecule type" value="Genomic_DNA"/>
</dbReference>
<dbReference type="InterPro" id="IPR016868">
    <property type="entry name" value="Phage_B3_Orf5"/>
</dbReference>
<dbReference type="Proteomes" id="UP000693952">
    <property type="component" value="Chromosome"/>
</dbReference>
<feature type="domain" description="DUF2786" evidence="2">
    <location>
        <begin position="5"/>
        <end position="44"/>
    </location>
</feature>
<dbReference type="Pfam" id="PF23771">
    <property type="entry name" value="DUF7168"/>
    <property type="match status" value="1"/>
</dbReference>